<evidence type="ECO:0000313" key="1">
    <source>
        <dbReference type="EMBL" id="JAH44523.1"/>
    </source>
</evidence>
<reference evidence="1" key="2">
    <citation type="journal article" date="2015" name="Fish Shellfish Immunol.">
        <title>Early steps in the European eel (Anguilla anguilla)-Vibrio vulnificus interaction in the gills: Role of the RtxA13 toxin.</title>
        <authorList>
            <person name="Callol A."/>
            <person name="Pajuelo D."/>
            <person name="Ebbesson L."/>
            <person name="Teles M."/>
            <person name="MacKenzie S."/>
            <person name="Amaro C."/>
        </authorList>
    </citation>
    <scope>NUCLEOTIDE SEQUENCE</scope>
</reference>
<proteinExistence type="predicted"/>
<protein>
    <submittedName>
        <fullName evidence="1">Uncharacterized protein</fullName>
    </submittedName>
</protein>
<dbReference type="AlphaFoldDB" id="A0A0E9SVE4"/>
<organism evidence="1">
    <name type="scientific">Anguilla anguilla</name>
    <name type="common">European freshwater eel</name>
    <name type="synonym">Muraena anguilla</name>
    <dbReference type="NCBI Taxonomy" id="7936"/>
    <lineage>
        <taxon>Eukaryota</taxon>
        <taxon>Metazoa</taxon>
        <taxon>Chordata</taxon>
        <taxon>Craniata</taxon>
        <taxon>Vertebrata</taxon>
        <taxon>Euteleostomi</taxon>
        <taxon>Actinopterygii</taxon>
        <taxon>Neopterygii</taxon>
        <taxon>Teleostei</taxon>
        <taxon>Anguilliformes</taxon>
        <taxon>Anguillidae</taxon>
        <taxon>Anguilla</taxon>
    </lineage>
</organism>
<sequence length="33" mass="3741">MSTLHVVLSPSPPRPDNHFLYGNRALCFINSEK</sequence>
<accession>A0A0E9SVE4</accession>
<dbReference type="EMBL" id="GBXM01064054">
    <property type="protein sequence ID" value="JAH44523.1"/>
    <property type="molecule type" value="Transcribed_RNA"/>
</dbReference>
<name>A0A0E9SVE4_ANGAN</name>
<reference evidence="1" key="1">
    <citation type="submission" date="2014-11" db="EMBL/GenBank/DDBJ databases">
        <authorList>
            <person name="Amaro Gonzalez C."/>
        </authorList>
    </citation>
    <scope>NUCLEOTIDE SEQUENCE</scope>
</reference>